<dbReference type="EMBL" id="AKNV01000006">
    <property type="protein sequence ID" value="EJB32714.1"/>
    <property type="molecule type" value="Genomic_DNA"/>
</dbReference>
<dbReference type="Proteomes" id="UP000004260">
    <property type="component" value="Unassembled WGS sequence"/>
</dbReference>
<sequence>MVSYSFINLGGGFGISAYCHAHKLACLAGMIYCGHYYGF</sequence>
<protein>
    <submittedName>
        <fullName evidence="1">Uncharacterized protein</fullName>
    </submittedName>
</protein>
<organism evidence="1 2">
    <name type="scientific">Helicobacter pylori NQ4053</name>
    <dbReference type="NCBI Taxonomy" id="992027"/>
    <lineage>
        <taxon>Bacteria</taxon>
        <taxon>Pseudomonadati</taxon>
        <taxon>Campylobacterota</taxon>
        <taxon>Epsilonproteobacteria</taxon>
        <taxon>Campylobacterales</taxon>
        <taxon>Helicobacteraceae</taxon>
        <taxon>Helicobacter</taxon>
    </lineage>
</organism>
<gene>
    <name evidence="1" type="ORF">HPNQ4053_1352</name>
</gene>
<comment type="caution">
    <text evidence="1">The sequence shown here is derived from an EMBL/GenBank/DDBJ whole genome shotgun (WGS) entry which is preliminary data.</text>
</comment>
<dbReference type="PATRIC" id="fig|992027.3.peg.1312"/>
<name>I9QHY0_HELPX</name>
<dbReference type="AlphaFoldDB" id="I9QHY0"/>
<evidence type="ECO:0000313" key="1">
    <source>
        <dbReference type="EMBL" id="EJB32714.1"/>
    </source>
</evidence>
<evidence type="ECO:0000313" key="2">
    <source>
        <dbReference type="Proteomes" id="UP000004260"/>
    </source>
</evidence>
<reference evidence="1 2" key="1">
    <citation type="journal article" date="2013" name="Pathog. Dis.">
        <title>Genome sequences of 65 Helicobacter pylori strains isolated from asymptomatic individuals and patients with gastric cancer, peptic ulcer disease, or gastritis.</title>
        <authorList>
            <person name="Blanchard T.G."/>
            <person name="Czinn S.J."/>
            <person name="Correa P."/>
            <person name="Nakazawa T."/>
            <person name="Keelan M."/>
            <person name="Morningstar L."/>
            <person name="Santana-Cruz I."/>
            <person name="Maroo A."/>
            <person name="McCracken C."/>
            <person name="Shefchek K."/>
            <person name="Daugherty S."/>
            <person name="Song Y."/>
            <person name="Fraser C.M."/>
            <person name="Fricke W.F."/>
        </authorList>
    </citation>
    <scope>NUCLEOTIDE SEQUENCE [LARGE SCALE GENOMIC DNA]</scope>
    <source>
        <strain evidence="1 2">NQ4053</strain>
    </source>
</reference>
<proteinExistence type="predicted"/>
<accession>I9QHY0</accession>